<organism evidence="2 3">
    <name type="scientific">Cohnella endophytica</name>
    <dbReference type="NCBI Taxonomy" id="2419778"/>
    <lineage>
        <taxon>Bacteria</taxon>
        <taxon>Bacillati</taxon>
        <taxon>Bacillota</taxon>
        <taxon>Bacilli</taxon>
        <taxon>Bacillales</taxon>
        <taxon>Paenibacillaceae</taxon>
        <taxon>Cohnella</taxon>
    </lineage>
</organism>
<dbReference type="Gene3D" id="3.90.550.10">
    <property type="entry name" value="Spore Coat Polysaccharide Biosynthesis Protein SpsA, Chain A"/>
    <property type="match status" value="1"/>
</dbReference>
<dbReference type="SUPFAM" id="SSF53448">
    <property type="entry name" value="Nucleotide-diphospho-sugar transferases"/>
    <property type="match status" value="1"/>
</dbReference>
<dbReference type="Pfam" id="PF00535">
    <property type="entry name" value="Glycos_transf_2"/>
    <property type="match status" value="1"/>
</dbReference>
<evidence type="ECO:0000259" key="1">
    <source>
        <dbReference type="Pfam" id="PF00535"/>
    </source>
</evidence>
<evidence type="ECO:0000313" key="3">
    <source>
        <dbReference type="Proteomes" id="UP000282076"/>
    </source>
</evidence>
<keyword evidence="3" id="KW-1185">Reference proteome</keyword>
<dbReference type="AlphaFoldDB" id="A0A494XUX8"/>
<dbReference type="PANTHER" id="PTHR43685">
    <property type="entry name" value="GLYCOSYLTRANSFERASE"/>
    <property type="match status" value="1"/>
</dbReference>
<gene>
    <name evidence="2" type="ORF">D7Z26_13870</name>
</gene>
<proteinExistence type="predicted"/>
<dbReference type="RefSeq" id="WP_120977538.1">
    <property type="nucleotide sequence ID" value="NZ_RBZM01000005.1"/>
</dbReference>
<sequence length="312" mass="36352">MFTVILCTYNSVNRISRAIESVLNQRQYGQLVDKFLIIDNHSTDQTSKIIKTYKNKVSNLCYLYEERQGLSYARLLGVRNTNTEWIIFVDDDNLLDENWIVKAHQYILKNKKIGAFNGAVVPLIEFDMNETEKIILEAAFRAFACTHLDKNEIDYRRKKHPEVIPFGAGLVIRSLPLKKLAEEGWLTSTGRSGTNLVSGEDTEMCVQVHNSGYQYGYNPNMVIEHIIPRFRLNIDYLNKLYREFVVGHYTIILKSRIPLLSRMVTLLSCSNRIVTNTMKHKISRDLKAKKMTEIKMIYDKFFVKKIWDEGFF</sequence>
<evidence type="ECO:0000313" key="2">
    <source>
        <dbReference type="EMBL" id="RKP54433.1"/>
    </source>
</evidence>
<accession>A0A494XUX8</accession>
<dbReference type="PANTHER" id="PTHR43685:SF2">
    <property type="entry name" value="GLYCOSYLTRANSFERASE 2-LIKE DOMAIN-CONTAINING PROTEIN"/>
    <property type="match status" value="1"/>
</dbReference>
<protein>
    <submittedName>
        <fullName evidence="2">Glycosyltransferase</fullName>
    </submittedName>
</protein>
<dbReference type="InterPro" id="IPR001173">
    <property type="entry name" value="Glyco_trans_2-like"/>
</dbReference>
<reference evidence="2 3" key="1">
    <citation type="submission" date="2018-10" db="EMBL/GenBank/DDBJ databases">
        <title>Cohnella sp. M2MS4P-1, whole genome shotgun sequence.</title>
        <authorList>
            <person name="Tuo L."/>
        </authorList>
    </citation>
    <scope>NUCLEOTIDE SEQUENCE [LARGE SCALE GENOMIC DNA]</scope>
    <source>
        <strain evidence="2 3">M2MS4P-1</strain>
    </source>
</reference>
<keyword evidence="2" id="KW-0808">Transferase</keyword>
<dbReference type="EMBL" id="RBZM01000005">
    <property type="protein sequence ID" value="RKP54433.1"/>
    <property type="molecule type" value="Genomic_DNA"/>
</dbReference>
<dbReference type="CDD" id="cd00761">
    <property type="entry name" value="Glyco_tranf_GTA_type"/>
    <property type="match status" value="1"/>
</dbReference>
<feature type="domain" description="Glycosyltransferase 2-like" evidence="1">
    <location>
        <begin position="3"/>
        <end position="115"/>
    </location>
</feature>
<dbReference type="InterPro" id="IPR050834">
    <property type="entry name" value="Glycosyltransf_2"/>
</dbReference>
<dbReference type="InterPro" id="IPR029044">
    <property type="entry name" value="Nucleotide-diphossugar_trans"/>
</dbReference>
<comment type="caution">
    <text evidence="2">The sequence shown here is derived from an EMBL/GenBank/DDBJ whole genome shotgun (WGS) entry which is preliminary data.</text>
</comment>
<dbReference type="GO" id="GO:0016740">
    <property type="term" value="F:transferase activity"/>
    <property type="evidence" value="ECO:0007669"/>
    <property type="project" value="UniProtKB-KW"/>
</dbReference>
<dbReference type="Proteomes" id="UP000282076">
    <property type="component" value="Unassembled WGS sequence"/>
</dbReference>
<dbReference type="OrthoDB" id="153025at2"/>
<name>A0A494XUX8_9BACL</name>